<gene>
    <name evidence="4" type="ORF">L210DRAFT_3399775</name>
</gene>
<dbReference type="Pfam" id="PF01073">
    <property type="entry name" value="3Beta_HSD"/>
    <property type="match status" value="1"/>
</dbReference>
<comment type="caution">
    <text evidence="4">The sequence shown here is derived from an EMBL/GenBank/DDBJ whole genome shotgun (WGS) entry which is preliminary data.</text>
</comment>
<dbReference type="EMBL" id="WHUW01000011">
    <property type="protein sequence ID" value="KAF8440903.1"/>
    <property type="molecule type" value="Genomic_DNA"/>
</dbReference>
<dbReference type="InterPro" id="IPR050177">
    <property type="entry name" value="Lipid_A_modif_metabolic_enz"/>
</dbReference>
<comment type="similarity">
    <text evidence="1">Belongs to the 3-beta-HSD family.</text>
</comment>
<dbReference type="AlphaFoldDB" id="A0AAD4BV12"/>
<reference evidence="4" key="2">
    <citation type="journal article" date="2020" name="Nat. Commun.">
        <title>Large-scale genome sequencing of mycorrhizal fungi provides insights into the early evolution of symbiotic traits.</title>
        <authorList>
            <person name="Miyauchi S."/>
            <person name="Kiss E."/>
            <person name="Kuo A."/>
            <person name="Drula E."/>
            <person name="Kohler A."/>
            <person name="Sanchez-Garcia M."/>
            <person name="Morin E."/>
            <person name="Andreopoulos B."/>
            <person name="Barry K.W."/>
            <person name="Bonito G."/>
            <person name="Buee M."/>
            <person name="Carver A."/>
            <person name="Chen C."/>
            <person name="Cichocki N."/>
            <person name="Clum A."/>
            <person name="Culley D."/>
            <person name="Crous P.W."/>
            <person name="Fauchery L."/>
            <person name="Girlanda M."/>
            <person name="Hayes R.D."/>
            <person name="Keri Z."/>
            <person name="LaButti K."/>
            <person name="Lipzen A."/>
            <person name="Lombard V."/>
            <person name="Magnuson J."/>
            <person name="Maillard F."/>
            <person name="Murat C."/>
            <person name="Nolan M."/>
            <person name="Ohm R.A."/>
            <person name="Pangilinan J."/>
            <person name="Pereira M.F."/>
            <person name="Perotto S."/>
            <person name="Peter M."/>
            <person name="Pfister S."/>
            <person name="Riley R."/>
            <person name="Sitrit Y."/>
            <person name="Stielow J.B."/>
            <person name="Szollosi G."/>
            <person name="Zifcakova L."/>
            <person name="Stursova M."/>
            <person name="Spatafora J.W."/>
            <person name="Tedersoo L."/>
            <person name="Vaario L.M."/>
            <person name="Yamada A."/>
            <person name="Yan M."/>
            <person name="Wang P."/>
            <person name="Xu J."/>
            <person name="Bruns T."/>
            <person name="Baldrian P."/>
            <person name="Vilgalys R."/>
            <person name="Dunand C."/>
            <person name="Henrissat B."/>
            <person name="Grigoriev I.V."/>
            <person name="Hibbett D."/>
            <person name="Nagy L.G."/>
            <person name="Martin F.M."/>
        </authorList>
    </citation>
    <scope>NUCLEOTIDE SEQUENCE</scope>
    <source>
        <strain evidence="4">BED1</strain>
    </source>
</reference>
<evidence type="ECO:0000259" key="3">
    <source>
        <dbReference type="Pfam" id="PF01073"/>
    </source>
</evidence>
<name>A0AAD4BV12_BOLED</name>
<organism evidence="4 5">
    <name type="scientific">Boletus edulis BED1</name>
    <dbReference type="NCBI Taxonomy" id="1328754"/>
    <lineage>
        <taxon>Eukaryota</taxon>
        <taxon>Fungi</taxon>
        <taxon>Dikarya</taxon>
        <taxon>Basidiomycota</taxon>
        <taxon>Agaricomycotina</taxon>
        <taxon>Agaricomycetes</taxon>
        <taxon>Agaricomycetidae</taxon>
        <taxon>Boletales</taxon>
        <taxon>Boletineae</taxon>
        <taxon>Boletaceae</taxon>
        <taxon>Boletoideae</taxon>
        <taxon>Boletus</taxon>
    </lineage>
</organism>
<dbReference type="SUPFAM" id="SSF51735">
    <property type="entry name" value="NAD(P)-binding Rossmann-fold domains"/>
    <property type="match status" value="2"/>
</dbReference>
<evidence type="ECO:0000313" key="4">
    <source>
        <dbReference type="EMBL" id="KAF8440903.1"/>
    </source>
</evidence>
<sequence>MSTQHKDVYLVIGGSGFVGRHIVEQLVARGDVVSVFDIVQRHHDVPFYSGDITDEQDVLNAIRRSGTTCIIHTASPQHGAKDPSIYYKVNVDGTQAVINAAVAAGVRKLVYTSSAGVVFDGKDVVHLDERAPYPEKPFDAYNDSKAKGEALILEANGKGGLLTVALRPAGIFGPGDRQMMVGLYQVYQRGQTHFQVGGNNNLFDYTYVGNIAQAHLLAAEKLVDSTTSDSTSITSASTDATLVDSSLRASLHRSLPPIAATAGFRRVPTSMARPLGPYVTPPANAADIEGAFNAPFDPTKLTHAIVRNRFDQFSENALAVAPTSPLQVAGQAFFITNGEPVYFWDFMRMIWLALDPPTEEGRKRAQRTPWVIPKAFGMVLGYLAETWAGLIGKEAGFTRYRVGYSCAMRYHNIEKARRVLGYEPEVGLEEGVRRMVEVGLARVYVCVGQILTTYWFLVVQGGERSCIDARGFIFVRVMGHRTLESYSYLIDSTYIYLLHSFLSCRISGPVWDRLRYQ</sequence>
<keyword evidence="5" id="KW-1185">Reference proteome</keyword>
<dbReference type="InterPro" id="IPR036291">
    <property type="entry name" value="NAD(P)-bd_dom_sf"/>
</dbReference>
<dbReference type="GO" id="GO:0006694">
    <property type="term" value="P:steroid biosynthetic process"/>
    <property type="evidence" value="ECO:0007669"/>
    <property type="project" value="InterPro"/>
</dbReference>
<dbReference type="PANTHER" id="PTHR43245:SF51">
    <property type="entry name" value="SHORT CHAIN DEHYDROGENASE_REDUCTASE FAMILY 42E, MEMBER 2"/>
    <property type="match status" value="1"/>
</dbReference>
<evidence type="ECO:0000313" key="5">
    <source>
        <dbReference type="Proteomes" id="UP001194468"/>
    </source>
</evidence>
<reference evidence="4" key="1">
    <citation type="submission" date="2019-10" db="EMBL/GenBank/DDBJ databases">
        <authorList>
            <consortium name="DOE Joint Genome Institute"/>
            <person name="Kuo A."/>
            <person name="Miyauchi S."/>
            <person name="Kiss E."/>
            <person name="Drula E."/>
            <person name="Kohler A."/>
            <person name="Sanchez-Garcia M."/>
            <person name="Andreopoulos B."/>
            <person name="Barry K.W."/>
            <person name="Bonito G."/>
            <person name="Buee M."/>
            <person name="Carver A."/>
            <person name="Chen C."/>
            <person name="Cichocki N."/>
            <person name="Clum A."/>
            <person name="Culley D."/>
            <person name="Crous P.W."/>
            <person name="Fauchery L."/>
            <person name="Girlanda M."/>
            <person name="Hayes R."/>
            <person name="Keri Z."/>
            <person name="LaButti K."/>
            <person name="Lipzen A."/>
            <person name="Lombard V."/>
            <person name="Magnuson J."/>
            <person name="Maillard F."/>
            <person name="Morin E."/>
            <person name="Murat C."/>
            <person name="Nolan M."/>
            <person name="Ohm R."/>
            <person name="Pangilinan J."/>
            <person name="Pereira M."/>
            <person name="Perotto S."/>
            <person name="Peter M."/>
            <person name="Riley R."/>
            <person name="Sitrit Y."/>
            <person name="Stielow B."/>
            <person name="Szollosi G."/>
            <person name="Zifcakova L."/>
            <person name="Stursova M."/>
            <person name="Spatafora J.W."/>
            <person name="Tedersoo L."/>
            <person name="Vaario L.-M."/>
            <person name="Yamada A."/>
            <person name="Yan M."/>
            <person name="Wang P."/>
            <person name="Xu J."/>
            <person name="Bruns T."/>
            <person name="Baldrian P."/>
            <person name="Vilgalys R."/>
            <person name="Henrissat B."/>
            <person name="Grigoriev I.V."/>
            <person name="Hibbett D."/>
            <person name="Nagy L.G."/>
            <person name="Martin F.M."/>
        </authorList>
    </citation>
    <scope>NUCLEOTIDE SEQUENCE</scope>
    <source>
        <strain evidence="4">BED1</strain>
    </source>
</reference>
<dbReference type="InterPro" id="IPR002225">
    <property type="entry name" value="3Beta_OHSteriod_DH/Estase"/>
</dbReference>
<feature type="domain" description="3-beta hydroxysteroid dehydrogenase/isomerase" evidence="3">
    <location>
        <begin position="10"/>
        <end position="228"/>
    </location>
</feature>
<dbReference type="GO" id="GO:0016616">
    <property type="term" value="F:oxidoreductase activity, acting on the CH-OH group of donors, NAD or NADP as acceptor"/>
    <property type="evidence" value="ECO:0007669"/>
    <property type="project" value="InterPro"/>
</dbReference>
<accession>A0AAD4BV12</accession>
<dbReference type="PANTHER" id="PTHR43245">
    <property type="entry name" value="BIFUNCTIONAL POLYMYXIN RESISTANCE PROTEIN ARNA"/>
    <property type="match status" value="1"/>
</dbReference>
<dbReference type="Proteomes" id="UP001194468">
    <property type="component" value="Unassembled WGS sequence"/>
</dbReference>
<protein>
    <submittedName>
        <fullName evidence="4">3-beta hydroxysteroid dehydrogenase/isomerase family-domain-containing protein</fullName>
    </submittedName>
</protein>
<proteinExistence type="inferred from homology"/>
<keyword evidence="2" id="KW-0560">Oxidoreductase</keyword>
<evidence type="ECO:0000256" key="2">
    <source>
        <dbReference type="ARBA" id="ARBA00023002"/>
    </source>
</evidence>
<evidence type="ECO:0000256" key="1">
    <source>
        <dbReference type="ARBA" id="ARBA00009219"/>
    </source>
</evidence>
<dbReference type="Gene3D" id="3.40.50.720">
    <property type="entry name" value="NAD(P)-binding Rossmann-like Domain"/>
    <property type="match status" value="2"/>
</dbReference>